<evidence type="ECO:0000256" key="6">
    <source>
        <dbReference type="ARBA" id="ARBA00022691"/>
    </source>
</evidence>
<evidence type="ECO:0000313" key="15">
    <source>
        <dbReference type="Proteomes" id="UP000010422"/>
    </source>
</evidence>
<dbReference type="PROSITE" id="PS51620">
    <property type="entry name" value="SAM_TRM61"/>
    <property type="match status" value="1"/>
</dbReference>
<sequence>MKDQIDQIDTFYKKKTSEETLKILKEISFIKSPSLHLPEPIVLPHEYSSLTTDTLQSSENIFSSVSEIHMSSLKHYHDLKTNFQTWSKRVEQWERLAKERHLSEAKKLAPGYLDTEQRLLKPISAKHPSTKKSCFGKKKSIVEEGDVVIIWLTREQVHPIVIERGKVFNNQFGSYAHSDMIGLPYGSQVPSSNGVGYLHILKPTPELWTKALPHRTQIVYTHDISYVQSKLRIQRGMTVLEAGTGSGNMTHALARAVGETGRVFSYEYHAKRYENALNEFKQNQILAPEGPVILSYQDVVTDGFEIKEKEVIVHAAFFDLPAPWKVIYKLIPHFSKERQSRICCFNPCIEQVQKTLKHLREFGFYDIELSEISHCEWIARKTELKDISEAADRIREVQANRKNKKRLNNENLQHTKRIKEGEEGRNWRDVGRMEKNIKNHTSYLTFATWLPLPENYQT</sequence>
<dbReference type="PANTHER" id="PTHR12133:SF2">
    <property type="entry name" value="TRNA (ADENINE(58)-N(1))-METHYLTRANSFERASE CATALYTIC SUBUNIT TRMT61A"/>
    <property type="match status" value="1"/>
</dbReference>
<dbReference type="VEuPathDB" id="FungiDB:PNEJI1_000463"/>
<dbReference type="InterPro" id="IPR049470">
    <property type="entry name" value="TRM61_C"/>
</dbReference>
<evidence type="ECO:0000256" key="10">
    <source>
        <dbReference type="ARBA" id="ARBA00067592"/>
    </source>
</evidence>
<evidence type="ECO:0000256" key="3">
    <source>
        <dbReference type="ARBA" id="ARBA00015963"/>
    </source>
</evidence>
<dbReference type="SUPFAM" id="SSF53335">
    <property type="entry name" value="S-adenosyl-L-methionine-dependent methyltransferases"/>
    <property type="match status" value="1"/>
</dbReference>
<accession>L0PFH7</accession>
<feature type="region of interest" description="Disordered" evidence="12">
    <location>
        <begin position="400"/>
        <end position="423"/>
    </location>
</feature>
<keyword evidence="5" id="KW-0808">Transferase</keyword>
<keyword evidence="7" id="KW-0819">tRNA processing</keyword>
<evidence type="ECO:0000256" key="12">
    <source>
        <dbReference type="SAM" id="MobiDB-lite"/>
    </source>
</evidence>
<evidence type="ECO:0000256" key="5">
    <source>
        <dbReference type="ARBA" id="ARBA00022679"/>
    </source>
</evidence>
<dbReference type="EMBL" id="CAKM01000273">
    <property type="protein sequence ID" value="CCJ30977.1"/>
    <property type="molecule type" value="Genomic_DNA"/>
</dbReference>
<dbReference type="Gene3D" id="3.40.50.150">
    <property type="entry name" value="Vaccinia Virus protein VP39"/>
    <property type="match status" value="1"/>
</dbReference>
<evidence type="ECO:0000256" key="11">
    <source>
        <dbReference type="ARBA" id="ARBA00077998"/>
    </source>
</evidence>
<organism evidence="15">
    <name type="scientific">Pneumocystis jirovecii</name>
    <name type="common">Human pneumocystis pneumonia agent</name>
    <dbReference type="NCBI Taxonomy" id="42068"/>
    <lineage>
        <taxon>Eukaryota</taxon>
        <taxon>Fungi</taxon>
        <taxon>Dikarya</taxon>
        <taxon>Ascomycota</taxon>
        <taxon>Taphrinomycotina</taxon>
        <taxon>Pneumocystomycetes</taxon>
        <taxon>Pneumocystaceae</taxon>
        <taxon>Pneumocystis</taxon>
    </lineage>
</organism>
<evidence type="ECO:0000256" key="1">
    <source>
        <dbReference type="ARBA" id="ARBA00004123"/>
    </source>
</evidence>
<comment type="subcellular location">
    <subcellularLocation>
        <location evidence="1">Nucleus</location>
    </subcellularLocation>
</comment>
<evidence type="ECO:0000256" key="4">
    <source>
        <dbReference type="ARBA" id="ARBA00022603"/>
    </source>
</evidence>
<dbReference type="PANTHER" id="PTHR12133">
    <property type="entry name" value="TRNA (ADENINE(58)-N(1))-METHYLTRANSFERASE"/>
    <property type="match status" value="1"/>
</dbReference>
<dbReference type="InParanoid" id="L0PFH7"/>
<dbReference type="GO" id="GO:0160107">
    <property type="term" value="F:tRNA (adenine(58)-N1)-methyltransferase activity"/>
    <property type="evidence" value="ECO:0007669"/>
    <property type="project" value="UniProtKB-EC"/>
</dbReference>
<dbReference type="FunFam" id="3.10.330.20:FF:000002">
    <property type="entry name" value="tRNA (adenine(58)-N(1))-methyltransferase catalytic subunit TRMT61A"/>
    <property type="match status" value="1"/>
</dbReference>
<dbReference type="GO" id="GO:0005634">
    <property type="term" value="C:nucleus"/>
    <property type="evidence" value="ECO:0007669"/>
    <property type="project" value="UniProtKB-SubCell"/>
</dbReference>
<keyword evidence="4" id="KW-0489">Methyltransferase</keyword>
<dbReference type="AlphaFoldDB" id="L0PFH7"/>
<dbReference type="GO" id="GO:0031515">
    <property type="term" value="C:tRNA (m1A) methyltransferase complex"/>
    <property type="evidence" value="ECO:0007669"/>
    <property type="project" value="InterPro"/>
</dbReference>
<dbReference type="Gene3D" id="3.10.330.20">
    <property type="match status" value="1"/>
</dbReference>
<evidence type="ECO:0000259" key="13">
    <source>
        <dbReference type="Pfam" id="PF08704"/>
    </source>
</evidence>
<evidence type="ECO:0000256" key="2">
    <source>
        <dbReference type="ARBA" id="ARBA00012796"/>
    </source>
</evidence>
<dbReference type="EC" id="2.1.1.220" evidence="2"/>
<protein>
    <recommendedName>
        <fullName evidence="3">tRNA (adenine(58)-N(1))-methyltransferase catalytic subunit TRM61</fullName>
        <ecNumber evidence="2">2.1.1.220</ecNumber>
    </recommendedName>
    <alternativeName>
        <fullName evidence="10">tRNA (adenine(58)-N(1))-methyltransferase catalytic subunit trm61</fullName>
    </alternativeName>
    <alternativeName>
        <fullName evidence="9 11">tRNA(m1A58)-methyltransferase subunit TRM61</fullName>
    </alternativeName>
</protein>
<keyword evidence="6" id="KW-0949">S-adenosyl-L-methionine</keyword>
<dbReference type="Proteomes" id="UP000010422">
    <property type="component" value="Unassembled WGS sequence"/>
</dbReference>
<dbReference type="CDD" id="cd02440">
    <property type="entry name" value="AdoMet_MTases"/>
    <property type="match status" value="1"/>
</dbReference>
<keyword evidence="8" id="KW-0539">Nucleus</keyword>
<evidence type="ECO:0000256" key="9">
    <source>
        <dbReference type="ARBA" id="ARBA00033309"/>
    </source>
</evidence>
<dbReference type="InterPro" id="IPR029063">
    <property type="entry name" value="SAM-dependent_MTases_sf"/>
</dbReference>
<reference evidence="14 15" key="1">
    <citation type="journal article" date="2012" name="MBio">
        <title>De novo assembly of the Pneumocystis jirovecii genome from a single bronchoalveolar lavage fluid specimen from a patient.</title>
        <authorList>
            <person name="Cisse O.H."/>
            <person name="Pagni M."/>
            <person name="Hauser P.M."/>
        </authorList>
    </citation>
    <scope>NUCLEOTIDE SEQUENCE [LARGE SCALE GENOMIC DNA]</scope>
    <source>
        <strain evidence="14 15">SE8</strain>
    </source>
</reference>
<dbReference type="InterPro" id="IPR014816">
    <property type="entry name" value="tRNA_MeTrfase_Gcd14"/>
</dbReference>
<name>L0PFH7_PNEJI</name>
<evidence type="ECO:0000313" key="14">
    <source>
        <dbReference type="EMBL" id="CCJ30977.1"/>
    </source>
</evidence>
<dbReference type="FunCoup" id="L0PFH7">
    <property type="interactions" value="174"/>
</dbReference>
<dbReference type="Pfam" id="PF08704">
    <property type="entry name" value="GCD14"/>
    <property type="match status" value="1"/>
</dbReference>
<comment type="caution">
    <text evidence="14">The sequence shown here is derived from an EMBL/GenBank/DDBJ whole genome shotgun (WGS) entry which is preliminary data.</text>
</comment>
<feature type="domain" description="tRNA (adenine(58)-N(1))-methyltransferase catalytic subunit TRM61 C-terminal" evidence="13">
    <location>
        <begin position="196"/>
        <end position="448"/>
    </location>
</feature>
<evidence type="ECO:0000256" key="8">
    <source>
        <dbReference type="ARBA" id="ARBA00023242"/>
    </source>
</evidence>
<dbReference type="STRING" id="1209962.L0PFH7"/>
<proteinExistence type="predicted"/>
<dbReference type="GO" id="GO:0030488">
    <property type="term" value="P:tRNA methylation"/>
    <property type="evidence" value="ECO:0007669"/>
    <property type="project" value="InterPro"/>
</dbReference>
<gene>
    <name evidence="14" type="ORF">PNEJI1_000463</name>
</gene>
<evidence type="ECO:0000256" key="7">
    <source>
        <dbReference type="ARBA" id="ARBA00022694"/>
    </source>
</evidence>